<protein>
    <submittedName>
        <fullName evidence="6">GHKL domain-containing protein</fullName>
    </submittedName>
</protein>
<organism evidence="6 7">
    <name type="scientific">Candidatus Allocopromorpha excrementipullorum</name>
    <dbReference type="NCBI Taxonomy" id="2840743"/>
    <lineage>
        <taxon>Bacteria</taxon>
        <taxon>Bacillati</taxon>
        <taxon>Bacillota</taxon>
        <taxon>Clostridia</taxon>
        <taxon>Eubacteriales</taxon>
        <taxon>Eubacteriaceae</taxon>
        <taxon>Eubacteriaceae incertae sedis</taxon>
        <taxon>Candidatus Allocopromorpha</taxon>
    </lineage>
</organism>
<dbReference type="InterPro" id="IPR016120">
    <property type="entry name" value="Sig_transdc_His_kin_SpoOB"/>
</dbReference>
<comment type="caution">
    <text evidence="6">The sequence shown here is derived from an EMBL/GenBank/DDBJ whole genome shotgun (WGS) entry which is preliminary data.</text>
</comment>
<dbReference type="SUPFAM" id="SSF55890">
    <property type="entry name" value="Sporulation response regulatory protein Spo0B"/>
    <property type="match status" value="1"/>
</dbReference>
<evidence type="ECO:0000313" key="7">
    <source>
        <dbReference type="Proteomes" id="UP000824130"/>
    </source>
</evidence>
<dbReference type="GO" id="GO:0042802">
    <property type="term" value="F:identical protein binding"/>
    <property type="evidence" value="ECO:0007669"/>
    <property type="project" value="TreeGrafter"/>
</dbReference>
<evidence type="ECO:0000313" key="6">
    <source>
        <dbReference type="EMBL" id="HIU96254.1"/>
    </source>
</evidence>
<feature type="domain" description="Sensor histidine kinase NatK-like C-terminal" evidence="5">
    <location>
        <begin position="208"/>
        <end position="299"/>
    </location>
</feature>
<dbReference type="InterPro" id="IPR036890">
    <property type="entry name" value="HATPase_C_sf"/>
</dbReference>
<evidence type="ECO:0000259" key="5">
    <source>
        <dbReference type="Pfam" id="PF14501"/>
    </source>
</evidence>
<reference evidence="6" key="2">
    <citation type="journal article" date="2021" name="PeerJ">
        <title>Extensive microbial diversity within the chicken gut microbiome revealed by metagenomics and culture.</title>
        <authorList>
            <person name="Gilroy R."/>
            <person name="Ravi A."/>
            <person name="Getino M."/>
            <person name="Pursley I."/>
            <person name="Horton D.L."/>
            <person name="Alikhan N.F."/>
            <person name="Baker D."/>
            <person name="Gharbi K."/>
            <person name="Hall N."/>
            <person name="Watson M."/>
            <person name="Adriaenssens E.M."/>
            <person name="Foster-Nyarko E."/>
            <person name="Jarju S."/>
            <person name="Secka A."/>
            <person name="Antonio M."/>
            <person name="Oren A."/>
            <person name="Chaudhuri R.R."/>
            <person name="La Ragione R."/>
            <person name="Hildebrand F."/>
            <person name="Pallen M.J."/>
        </authorList>
    </citation>
    <scope>NUCLEOTIDE SEQUENCE</scope>
    <source>
        <strain evidence="6">ChiSjej4B22-8349</strain>
    </source>
</reference>
<evidence type="ECO:0000256" key="1">
    <source>
        <dbReference type="ARBA" id="ARBA00022553"/>
    </source>
</evidence>
<feature type="transmembrane region" description="Helical" evidence="4">
    <location>
        <begin position="69"/>
        <end position="88"/>
    </location>
</feature>
<dbReference type="AlphaFoldDB" id="A0A9D1N6W9"/>
<dbReference type="Proteomes" id="UP000824130">
    <property type="component" value="Unassembled WGS sequence"/>
</dbReference>
<reference evidence="6" key="1">
    <citation type="submission" date="2020-10" db="EMBL/GenBank/DDBJ databases">
        <authorList>
            <person name="Gilroy R."/>
        </authorList>
    </citation>
    <scope>NUCLEOTIDE SEQUENCE</scope>
    <source>
        <strain evidence="6">ChiSjej4B22-8349</strain>
    </source>
</reference>
<dbReference type="GO" id="GO:0000155">
    <property type="term" value="F:phosphorelay sensor kinase activity"/>
    <property type="evidence" value="ECO:0007669"/>
    <property type="project" value="InterPro"/>
</dbReference>
<keyword evidence="1" id="KW-0597">Phosphoprotein</keyword>
<keyword evidence="4" id="KW-0472">Membrane</keyword>
<dbReference type="SUPFAM" id="SSF55874">
    <property type="entry name" value="ATPase domain of HSP90 chaperone/DNA topoisomerase II/histidine kinase"/>
    <property type="match status" value="1"/>
</dbReference>
<gene>
    <name evidence="6" type="ORF">IAD25_06015</name>
</gene>
<keyword evidence="2" id="KW-0808">Transferase</keyword>
<dbReference type="InterPro" id="IPR032834">
    <property type="entry name" value="NatK-like_C"/>
</dbReference>
<dbReference type="EMBL" id="DVOB01000130">
    <property type="protein sequence ID" value="HIU96254.1"/>
    <property type="molecule type" value="Genomic_DNA"/>
</dbReference>
<evidence type="ECO:0000256" key="2">
    <source>
        <dbReference type="ARBA" id="ARBA00022679"/>
    </source>
</evidence>
<evidence type="ECO:0000256" key="4">
    <source>
        <dbReference type="SAM" id="Phobius"/>
    </source>
</evidence>
<dbReference type="Pfam" id="PF14501">
    <property type="entry name" value="HATPase_c_5"/>
    <property type="match status" value="1"/>
</dbReference>
<dbReference type="Gene3D" id="3.30.565.10">
    <property type="entry name" value="Histidine kinase-like ATPase, C-terminal domain"/>
    <property type="match status" value="1"/>
</dbReference>
<feature type="transmembrane region" description="Helical" evidence="4">
    <location>
        <begin position="39"/>
        <end position="63"/>
    </location>
</feature>
<name>A0A9D1N6W9_9FIRM</name>
<proteinExistence type="predicted"/>
<dbReference type="PANTHER" id="PTHR40448">
    <property type="entry name" value="TWO-COMPONENT SENSOR HISTIDINE KINASE"/>
    <property type="match status" value="1"/>
</dbReference>
<keyword evidence="4" id="KW-1133">Transmembrane helix</keyword>
<evidence type="ECO:0000256" key="3">
    <source>
        <dbReference type="ARBA" id="ARBA00022777"/>
    </source>
</evidence>
<keyword evidence="3" id="KW-0418">Kinase</keyword>
<accession>A0A9D1N6W9</accession>
<keyword evidence="4" id="KW-0812">Transmembrane</keyword>
<sequence length="302" mass="33947">MYARNMVRTILYLLAILIYLKFLRPYVRAVPGTKKKTWYSIALVSLLFLAVFTSFVVFLYAGYGHAGETIFFFAAVVLIYCSVLWVIFRTIQHIDYEAKTELISKNVEYLQGQLALAKENELMARTIRHDFRHHNQIVAALLQKGDIKEAQRYIEQYDESLEAAKPERFCPNTTVNAILSNFYIKARKDGISVSISADTPGEASIEDMDFVAILSNILENALNGCRESGVDGEIRVDIRSVANKVVIVCSNPCKAGLEIENGMLRKRSTGIDSIVLAAGKYDGDIRYELESGYLTVCVILNT</sequence>
<dbReference type="PANTHER" id="PTHR40448:SF1">
    <property type="entry name" value="TWO-COMPONENT SENSOR HISTIDINE KINASE"/>
    <property type="match status" value="1"/>
</dbReference>
<feature type="transmembrane region" description="Helical" evidence="4">
    <location>
        <begin position="6"/>
        <end position="27"/>
    </location>
</feature>